<dbReference type="PANTHER" id="PTHR33755:SF5">
    <property type="entry name" value="TYPE II TOXIN-ANTITOXIN SYSTEM RELE_PARE FAMILY TOXIN"/>
    <property type="match status" value="1"/>
</dbReference>
<dbReference type="EMBL" id="JBBYHR010000004">
    <property type="protein sequence ID" value="MEL1244380.1"/>
    <property type="molecule type" value="Genomic_DNA"/>
</dbReference>
<keyword evidence="2" id="KW-1277">Toxin-antitoxin system</keyword>
<organism evidence="3 4">
    <name type="scientific">Flavobacterium arundinis</name>
    <dbReference type="NCBI Taxonomy" id="3139143"/>
    <lineage>
        <taxon>Bacteria</taxon>
        <taxon>Pseudomonadati</taxon>
        <taxon>Bacteroidota</taxon>
        <taxon>Flavobacteriia</taxon>
        <taxon>Flavobacteriales</taxon>
        <taxon>Flavobacteriaceae</taxon>
        <taxon>Flavobacterium</taxon>
    </lineage>
</organism>
<gene>
    <name evidence="3" type="ORF">AAEO56_08925</name>
</gene>
<reference evidence="3 4" key="1">
    <citation type="submission" date="2024-04" db="EMBL/GenBank/DDBJ databases">
        <title>Flavobacterium sp. DGU11 16S ribosomal RNA gene Genome sequencing and assembly.</title>
        <authorList>
            <person name="Park S."/>
        </authorList>
    </citation>
    <scope>NUCLEOTIDE SEQUENCE [LARGE SCALE GENOMIC DNA]</scope>
    <source>
        <strain evidence="3 4">DGU11</strain>
    </source>
</reference>
<evidence type="ECO:0000313" key="4">
    <source>
        <dbReference type="Proteomes" id="UP001464555"/>
    </source>
</evidence>
<evidence type="ECO:0000256" key="2">
    <source>
        <dbReference type="ARBA" id="ARBA00022649"/>
    </source>
</evidence>
<accession>A0ABU9HW41</accession>
<evidence type="ECO:0000256" key="1">
    <source>
        <dbReference type="ARBA" id="ARBA00006226"/>
    </source>
</evidence>
<protein>
    <submittedName>
        <fullName evidence="3">Type II toxin-antitoxin system RelE/ParE family toxin</fullName>
    </submittedName>
</protein>
<dbReference type="PANTHER" id="PTHR33755">
    <property type="entry name" value="TOXIN PARE1-RELATED"/>
    <property type="match status" value="1"/>
</dbReference>
<sequence>MVRISWTILARNDLKGIAEYIARDSAYYAKIQVQRIILKTKILKLQPYSGRMVPEVNEESVRELIEGNYRIIYEIINNNHLEILTIHHSSRDLNQRKFL</sequence>
<proteinExistence type="inferred from homology"/>
<dbReference type="InterPro" id="IPR035093">
    <property type="entry name" value="RelE/ParE_toxin_dom_sf"/>
</dbReference>
<dbReference type="Proteomes" id="UP001464555">
    <property type="component" value="Unassembled WGS sequence"/>
</dbReference>
<comment type="similarity">
    <text evidence="1">Belongs to the RelE toxin family.</text>
</comment>
<comment type="caution">
    <text evidence="3">The sequence shown here is derived from an EMBL/GenBank/DDBJ whole genome shotgun (WGS) entry which is preliminary data.</text>
</comment>
<dbReference type="InterPro" id="IPR051803">
    <property type="entry name" value="TA_system_RelE-like_toxin"/>
</dbReference>
<keyword evidence="4" id="KW-1185">Reference proteome</keyword>
<dbReference type="InterPro" id="IPR007712">
    <property type="entry name" value="RelE/ParE_toxin"/>
</dbReference>
<dbReference type="Gene3D" id="3.30.2310.20">
    <property type="entry name" value="RelE-like"/>
    <property type="match status" value="1"/>
</dbReference>
<evidence type="ECO:0000313" key="3">
    <source>
        <dbReference type="EMBL" id="MEL1244380.1"/>
    </source>
</evidence>
<dbReference type="RefSeq" id="WP_341696697.1">
    <property type="nucleotide sequence ID" value="NZ_JBBYHR010000004.1"/>
</dbReference>
<name>A0ABU9HW41_9FLAO</name>
<dbReference type="SUPFAM" id="SSF143011">
    <property type="entry name" value="RelE-like"/>
    <property type="match status" value="1"/>
</dbReference>
<dbReference type="Pfam" id="PF05016">
    <property type="entry name" value="ParE_toxin"/>
    <property type="match status" value="1"/>
</dbReference>